<name>A0A7Y9GZS3_9ACTN</name>
<evidence type="ECO:0000256" key="4">
    <source>
        <dbReference type="ARBA" id="ARBA00023163"/>
    </source>
</evidence>
<evidence type="ECO:0000256" key="1">
    <source>
        <dbReference type="ARBA" id="ARBA00022679"/>
    </source>
</evidence>
<dbReference type="Pfam" id="PF03861">
    <property type="entry name" value="ANTAR"/>
    <property type="match status" value="1"/>
</dbReference>
<protein>
    <recommendedName>
        <fullName evidence="5">ANTAR domain-containing protein</fullName>
    </recommendedName>
</protein>
<dbReference type="GO" id="GO:0016301">
    <property type="term" value="F:kinase activity"/>
    <property type="evidence" value="ECO:0007669"/>
    <property type="project" value="UniProtKB-KW"/>
</dbReference>
<dbReference type="InterPro" id="IPR005561">
    <property type="entry name" value="ANTAR"/>
</dbReference>
<dbReference type="SUPFAM" id="SSF55781">
    <property type="entry name" value="GAF domain-like"/>
    <property type="match status" value="1"/>
</dbReference>
<dbReference type="SUPFAM" id="SSF52172">
    <property type="entry name" value="CheY-like"/>
    <property type="match status" value="1"/>
</dbReference>
<accession>A0A7Y9GZS3</accession>
<organism evidence="6 7">
    <name type="scientific">Nocardioides cavernae</name>
    <dbReference type="NCBI Taxonomy" id="1921566"/>
    <lineage>
        <taxon>Bacteria</taxon>
        <taxon>Bacillati</taxon>
        <taxon>Actinomycetota</taxon>
        <taxon>Actinomycetes</taxon>
        <taxon>Propionibacteriales</taxon>
        <taxon>Nocardioidaceae</taxon>
        <taxon>Nocardioides</taxon>
    </lineage>
</organism>
<dbReference type="PIRSF" id="PIRSF036625">
    <property type="entry name" value="GAF_ANTAR"/>
    <property type="match status" value="1"/>
</dbReference>
<dbReference type="AlphaFoldDB" id="A0A7Y9GZS3"/>
<keyword evidence="1" id="KW-0808">Transferase</keyword>
<dbReference type="Pfam" id="PF13185">
    <property type="entry name" value="GAF_2"/>
    <property type="match status" value="1"/>
</dbReference>
<dbReference type="InterPro" id="IPR003018">
    <property type="entry name" value="GAF"/>
</dbReference>
<dbReference type="Gene3D" id="3.30.450.40">
    <property type="match status" value="1"/>
</dbReference>
<dbReference type="SMART" id="SM01012">
    <property type="entry name" value="ANTAR"/>
    <property type="match status" value="1"/>
</dbReference>
<evidence type="ECO:0000256" key="3">
    <source>
        <dbReference type="ARBA" id="ARBA00023015"/>
    </source>
</evidence>
<keyword evidence="2" id="KW-0418">Kinase</keyword>
<dbReference type="PROSITE" id="PS50921">
    <property type="entry name" value="ANTAR"/>
    <property type="match status" value="1"/>
</dbReference>
<dbReference type="InterPro" id="IPR011006">
    <property type="entry name" value="CheY-like_superfamily"/>
</dbReference>
<evidence type="ECO:0000313" key="6">
    <source>
        <dbReference type="EMBL" id="NYE35347.1"/>
    </source>
</evidence>
<dbReference type="RefSeq" id="WP_179618013.1">
    <property type="nucleotide sequence ID" value="NZ_JACCBW010000001.1"/>
</dbReference>
<keyword evidence="3" id="KW-0805">Transcription regulation</keyword>
<keyword evidence="4" id="KW-0804">Transcription</keyword>
<dbReference type="InterPro" id="IPR029016">
    <property type="entry name" value="GAF-like_dom_sf"/>
</dbReference>
<evidence type="ECO:0000256" key="2">
    <source>
        <dbReference type="ARBA" id="ARBA00022777"/>
    </source>
</evidence>
<dbReference type="SMART" id="SM00065">
    <property type="entry name" value="GAF"/>
    <property type="match status" value="1"/>
</dbReference>
<dbReference type="Proteomes" id="UP000549911">
    <property type="component" value="Unassembled WGS sequence"/>
</dbReference>
<dbReference type="InterPro" id="IPR036388">
    <property type="entry name" value="WH-like_DNA-bd_sf"/>
</dbReference>
<dbReference type="InterPro" id="IPR012074">
    <property type="entry name" value="GAF_ANTAR"/>
</dbReference>
<dbReference type="Gene3D" id="1.10.10.10">
    <property type="entry name" value="Winged helix-like DNA-binding domain superfamily/Winged helix DNA-binding domain"/>
    <property type="match status" value="1"/>
</dbReference>
<proteinExistence type="predicted"/>
<reference evidence="6 7" key="2">
    <citation type="submission" date="2020-08" db="EMBL/GenBank/DDBJ databases">
        <title>The Agave Microbiome: Exploring the role of microbial communities in plant adaptations to desert environments.</title>
        <authorList>
            <person name="Partida-Martinez L.P."/>
        </authorList>
    </citation>
    <scope>NUCLEOTIDE SEQUENCE [LARGE SCALE GENOMIC DNA]</scope>
    <source>
        <strain evidence="6 7">AT2.17</strain>
    </source>
</reference>
<gene>
    <name evidence="6" type="ORF">F4692_000451</name>
</gene>
<evidence type="ECO:0000259" key="5">
    <source>
        <dbReference type="PROSITE" id="PS50921"/>
    </source>
</evidence>
<evidence type="ECO:0000313" key="7">
    <source>
        <dbReference type="Proteomes" id="UP000549911"/>
    </source>
</evidence>
<sequence>MLSDASRSITEFSELSSALAEAPDEDARLKLAVEAAVALVERCSHSGITINRKRRLLTRVSSDDVVQRANELQHEIGEGPCLDVRRDQNTLVSTDLAQDQRWPVWSRRVHDELGVGSMMSLLVYTDRESFGALSLYAHDGETFDADDVVVGQAIAAQLAITITAEREIDQLGLAIHNRLVLGQAQGILMERLDITADQAFDYLRRASSHTNRKVVEIAAEIASTRRLVDID</sequence>
<comment type="caution">
    <text evidence="6">The sequence shown here is derived from an EMBL/GenBank/DDBJ whole genome shotgun (WGS) entry which is preliminary data.</text>
</comment>
<feature type="domain" description="ANTAR" evidence="5">
    <location>
        <begin position="161"/>
        <end position="222"/>
    </location>
</feature>
<keyword evidence="7" id="KW-1185">Reference proteome</keyword>
<dbReference type="GO" id="GO:0003723">
    <property type="term" value="F:RNA binding"/>
    <property type="evidence" value="ECO:0007669"/>
    <property type="project" value="InterPro"/>
</dbReference>
<reference evidence="6 7" key="1">
    <citation type="submission" date="2020-07" db="EMBL/GenBank/DDBJ databases">
        <authorList>
            <person name="Partida-Martinez L."/>
            <person name="Huntemann M."/>
            <person name="Clum A."/>
            <person name="Wang J."/>
            <person name="Palaniappan K."/>
            <person name="Ritter S."/>
            <person name="Chen I.-M."/>
            <person name="Stamatis D."/>
            <person name="Reddy T."/>
            <person name="O'Malley R."/>
            <person name="Daum C."/>
            <person name="Shapiro N."/>
            <person name="Ivanova N."/>
            <person name="Kyrpides N."/>
            <person name="Woyke T."/>
        </authorList>
    </citation>
    <scope>NUCLEOTIDE SEQUENCE [LARGE SCALE GENOMIC DNA]</scope>
    <source>
        <strain evidence="6 7">AT2.17</strain>
    </source>
</reference>
<dbReference type="EMBL" id="JACCBW010000001">
    <property type="protein sequence ID" value="NYE35347.1"/>
    <property type="molecule type" value="Genomic_DNA"/>
</dbReference>